<dbReference type="AlphaFoldDB" id="A0A366X352"/>
<gene>
    <name evidence="1" type="ORF">DS909_08880</name>
</gene>
<dbReference type="RefSeq" id="WP_113823089.1">
    <property type="nucleotide sequence ID" value="NZ_QOCE01000025.1"/>
</dbReference>
<organism evidence="1 2">
    <name type="scientific">Phaeobacter gallaeciensis</name>
    <dbReference type="NCBI Taxonomy" id="60890"/>
    <lineage>
        <taxon>Bacteria</taxon>
        <taxon>Pseudomonadati</taxon>
        <taxon>Pseudomonadota</taxon>
        <taxon>Alphaproteobacteria</taxon>
        <taxon>Rhodobacterales</taxon>
        <taxon>Roseobacteraceae</taxon>
        <taxon>Phaeobacter</taxon>
    </lineage>
</organism>
<protein>
    <submittedName>
        <fullName evidence="1">Uncharacterized protein</fullName>
    </submittedName>
</protein>
<sequence length="145" mass="15582">MTNPFRSGGAQSAGDALYIEGKRLTGGGGGSDPNAVVFDPVAKTANASGIAFVEACATRVAELLMPVIDQRERALRDDITAVFGEVHQKTLNPRFQKLEAALDVNRKEVADAIEQAVGDFLGDDAPTMDELNAMHERHKKDMKNV</sequence>
<dbReference type="EMBL" id="QOCE01000025">
    <property type="protein sequence ID" value="RBW56808.1"/>
    <property type="molecule type" value="Genomic_DNA"/>
</dbReference>
<dbReference type="Proteomes" id="UP000252706">
    <property type="component" value="Unassembled WGS sequence"/>
</dbReference>
<reference evidence="1 2" key="1">
    <citation type="submission" date="2018-07" db="EMBL/GenBank/DDBJ databases">
        <title>Modular assembly of carbohydrate-degrading microbial communities in the ocean.</title>
        <authorList>
            <person name="Enke T.N."/>
            <person name="Datta M.S."/>
            <person name="Schwartzman J.A."/>
            <person name="Cermak N."/>
            <person name="Schmitz D.A."/>
            <person name="Barrere J."/>
            <person name="Cordero O.X."/>
        </authorList>
    </citation>
    <scope>NUCLEOTIDE SEQUENCE [LARGE SCALE GENOMIC DNA]</scope>
    <source>
        <strain evidence="1 2">C3M10</strain>
    </source>
</reference>
<name>A0A366X352_9RHOB</name>
<proteinExistence type="predicted"/>
<accession>A0A366X352</accession>
<evidence type="ECO:0000313" key="1">
    <source>
        <dbReference type="EMBL" id="RBW56808.1"/>
    </source>
</evidence>
<evidence type="ECO:0000313" key="2">
    <source>
        <dbReference type="Proteomes" id="UP000252706"/>
    </source>
</evidence>
<comment type="caution">
    <text evidence="1">The sequence shown here is derived from an EMBL/GenBank/DDBJ whole genome shotgun (WGS) entry which is preliminary data.</text>
</comment>